<proteinExistence type="predicted"/>
<organism evidence="1 2">
    <name type="scientific">Paenibacillus allorhizosphaerae</name>
    <dbReference type="NCBI Taxonomy" id="2849866"/>
    <lineage>
        <taxon>Bacteria</taxon>
        <taxon>Bacillati</taxon>
        <taxon>Bacillota</taxon>
        <taxon>Bacilli</taxon>
        <taxon>Bacillales</taxon>
        <taxon>Paenibacillaceae</taxon>
        <taxon>Paenibacillus</taxon>
    </lineage>
</organism>
<evidence type="ECO:0000313" key="1">
    <source>
        <dbReference type="EMBL" id="CAG7642059.1"/>
    </source>
</evidence>
<dbReference type="InterPro" id="IPR047795">
    <property type="entry name" value="Put_SteA-like"/>
</dbReference>
<dbReference type="RefSeq" id="WP_218099148.1">
    <property type="nucleotide sequence ID" value="NZ_CAJVCE010000007.1"/>
</dbReference>
<reference evidence="1 2" key="1">
    <citation type="submission" date="2021-06" db="EMBL/GenBank/DDBJ databases">
        <authorList>
            <person name="Criscuolo A."/>
        </authorList>
    </citation>
    <scope>NUCLEOTIDE SEQUENCE [LARGE SCALE GENOMIC DNA]</scope>
    <source>
        <strain evidence="2">CIP 111802</strain>
    </source>
</reference>
<evidence type="ECO:0000313" key="2">
    <source>
        <dbReference type="Proteomes" id="UP000730618"/>
    </source>
</evidence>
<protein>
    <recommendedName>
        <fullName evidence="3">Thiamine pyrophosphokinase</fullName>
    </recommendedName>
</protein>
<keyword evidence="2" id="KW-1185">Reference proteome</keyword>
<comment type="caution">
    <text evidence="1">The sequence shown here is derived from an EMBL/GenBank/DDBJ whole genome shotgun (WGS) entry which is preliminary data.</text>
</comment>
<gene>
    <name evidence="1" type="ORF">PAECIP111802_02810</name>
</gene>
<dbReference type="EMBL" id="CAJVCE010000007">
    <property type="protein sequence ID" value="CAG7642059.1"/>
    <property type="molecule type" value="Genomic_DNA"/>
</dbReference>
<accession>A0ABN7TMV6</accession>
<sequence length="390" mass="43430">MTKLSLSRSKTKPIKGIVQVDRSTKMLLRRIRSGAIAVIAHDDLDELAVHGLLQARVKAVVNAGRTMSGRLASTAVRLLLERGIFLYEIEPNDFAAIHEEDEIVIAERGICLPSAWIPSRRFGMEDWHQAYQAARAEEAACLSDFVDNTLHHAELEKRFMLEPIQAQQIRTRFEDKSVVIVARGKNYVEDLACLKPYIAGVNPVLVGVDGGADALIEQGYIPHLIVGDMDSVSDRALHSGAELIVHAYRDGRAPGRERLQKLGLDAHELAVGGTSEDLALLLAYDHQCERIVTVGLHSHLHDFAAKGRSGMGSTWLVLMKVGNRLIDARGLSTLYPFLAQYDRHGRDLQDRSKGTASRTLFELCRRISIFSRKEKKIHGAAHLRHHSRLE</sequence>
<dbReference type="Proteomes" id="UP000730618">
    <property type="component" value="Unassembled WGS sequence"/>
</dbReference>
<dbReference type="NCBIfam" id="NF040608">
    <property type="entry name" value="division_SteA"/>
    <property type="match status" value="1"/>
</dbReference>
<evidence type="ECO:0008006" key="3">
    <source>
        <dbReference type="Google" id="ProtNLM"/>
    </source>
</evidence>
<name>A0ABN7TMV6_9BACL</name>